<dbReference type="InterPro" id="IPR011009">
    <property type="entry name" value="Kinase-like_dom_sf"/>
</dbReference>
<dbReference type="PROSITE" id="PS50011">
    <property type="entry name" value="PROTEIN_KINASE_DOM"/>
    <property type="match status" value="1"/>
</dbReference>
<dbReference type="InterPro" id="IPR001245">
    <property type="entry name" value="Ser-Thr/Tyr_kinase_cat_dom"/>
</dbReference>
<reference evidence="2" key="1">
    <citation type="submission" date="2019-09" db="EMBL/GenBank/DDBJ databases">
        <title>Draft genome information of white flower Hibiscus syriacus.</title>
        <authorList>
            <person name="Kim Y.-M."/>
        </authorList>
    </citation>
    <scope>NUCLEOTIDE SEQUENCE [LARGE SCALE GENOMIC DNA]</scope>
    <source>
        <strain evidence="2">YM2019G1</strain>
    </source>
</reference>
<dbReference type="PANTHER" id="PTHR27003">
    <property type="entry name" value="OS07G0166700 PROTEIN"/>
    <property type="match status" value="1"/>
</dbReference>
<feature type="domain" description="Protein kinase" evidence="1">
    <location>
        <begin position="54"/>
        <end position="334"/>
    </location>
</feature>
<dbReference type="InterPro" id="IPR045272">
    <property type="entry name" value="ANXUR1/2-like"/>
</dbReference>
<evidence type="ECO:0000313" key="3">
    <source>
        <dbReference type="Proteomes" id="UP000436088"/>
    </source>
</evidence>
<dbReference type="InterPro" id="IPR000719">
    <property type="entry name" value="Prot_kinase_dom"/>
</dbReference>
<sequence>MGSCSHSLPSFSKVLKEIKSKIRRTKSNTLNRSLPDELCHRISLTDIKAATNNFHKNKIIANGDTGFIYGGKINGGFYAIKRLIPTSDSLLPLVELRCGAEILCQLRHPNILSLIGFCDEKKEMIHVYEYVNNGSLHDNLHSQNYDPIPWKRRLEICIGVARALHYLHTGAKFILIHRDVSSKNILLDDQWTSKLCNFGFCKRGPLSLSRGTVSIEVESDITYTFACLAPEVARTSRVSTKSDVFSFGVVLFEVLCRRRVFDAKLQMEQRFLYTWARKCIENGTIYSIIDPYLKGKISPQCLKKFLEIAYSCVQYEENKRPTMGEVEATLELALELQKQEEYEMESINPQGEFICEEA</sequence>
<gene>
    <name evidence="2" type="ORF">F3Y22_tig00014086pilonHSYRG00020</name>
</gene>
<dbReference type="InterPro" id="IPR008266">
    <property type="entry name" value="Tyr_kinase_AS"/>
</dbReference>
<dbReference type="GO" id="GO:0004714">
    <property type="term" value="F:transmembrane receptor protein tyrosine kinase activity"/>
    <property type="evidence" value="ECO:0007669"/>
    <property type="project" value="InterPro"/>
</dbReference>
<dbReference type="GO" id="GO:0005524">
    <property type="term" value="F:ATP binding"/>
    <property type="evidence" value="ECO:0007669"/>
    <property type="project" value="InterPro"/>
</dbReference>
<dbReference type="EMBL" id="VEPZ02000565">
    <property type="protein sequence ID" value="KAE8722307.1"/>
    <property type="molecule type" value="Genomic_DNA"/>
</dbReference>
<dbReference type="Gene3D" id="1.10.510.10">
    <property type="entry name" value="Transferase(Phosphotransferase) domain 1"/>
    <property type="match status" value="1"/>
</dbReference>
<dbReference type="OrthoDB" id="4062651at2759"/>
<dbReference type="PANTHER" id="PTHR27003:SF269">
    <property type="entry name" value="RECEPTOR-LIKE PROTEIN KINASE ANXUR2"/>
    <property type="match status" value="1"/>
</dbReference>
<dbReference type="GO" id="GO:0005886">
    <property type="term" value="C:plasma membrane"/>
    <property type="evidence" value="ECO:0007669"/>
    <property type="project" value="TreeGrafter"/>
</dbReference>
<accession>A0A6A3C1Y3</accession>
<dbReference type="PROSITE" id="PS00109">
    <property type="entry name" value="PROTEIN_KINASE_TYR"/>
    <property type="match status" value="1"/>
</dbReference>
<dbReference type="Gene3D" id="3.30.200.20">
    <property type="entry name" value="Phosphorylase Kinase, domain 1"/>
    <property type="match status" value="1"/>
</dbReference>
<protein>
    <submittedName>
        <fullName evidence="2">CC-NBS-LRR class disease resistance protein, putative isoform 1</fullName>
    </submittedName>
</protein>
<dbReference type="AlphaFoldDB" id="A0A6A3C1Y3"/>
<keyword evidence="3" id="KW-1185">Reference proteome</keyword>
<dbReference type="GO" id="GO:0009506">
    <property type="term" value="C:plasmodesma"/>
    <property type="evidence" value="ECO:0007669"/>
    <property type="project" value="TreeGrafter"/>
</dbReference>
<evidence type="ECO:0000313" key="2">
    <source>
        <dbReference type="EMBL" id="KAE8722307.1"/>
    </source>
</evidence>
<dbReference type="PIRSF" id="PIRSF000654">
    <property type="entry name" value="Integrin-linked_kinase"/>
    <property type="match status" value="1"/>
</dbReference>
<dbReference type="Pfam" id="PF07714">
    <property type="entry name" value="PK_Tyr_Ser-Thr"/>
    <property type="match status" value="1"/>
</dbReference>
<organism evidence="2 3">
    <name type="scientific">Hibiscus syriacus</name>
    <name type="common">Rose of Sharon</name>
    <dbReference type="NCBI Taxonomy" id="106335"/>
    <lineage>
        <taxon>Eukaryota</taxon>
        <taxon>Viridiplantae</taxon>
        <taxon>Streptophyta</taxon>
        <taxon>Embryophyta</taxon>
        <taxon>Tracheophyta</taxon>
        <taxon>Spermatophyta</taxon>
        <taxon>Magnoliopsida</taxon>
        <taxon>eudicotyledons</taxon>
        <taxon>Gunneridae</taxon>
        <taxon>Pentapetalae</taxon>
        <taxon>rosids</taxon>
        <taxon>malvids</taxon>
        <taxon>Malvales</taxon>
        <taxon>Malvaceae</taxon>
        <taxon>Malvoideae</taxon>
        <taxon>Hibiscus</taxon>
    </lineage>
</organism>
<evidence type="ECO:0000259" key="1">
    <source>
        <dbReference type="PROSITE" id="PS50011"/>
    </source>
</evidence>
<dbReference type="SUPFAM" id="SSF56112">
    <property type="entry name" value="Protein kinase-like (PK-like)"/>
    <property type="match status" value="1"/>
</dbReference>
<dbReference type="Proteomes" id="UP000436088">
    <property type="component" value="Unassembled WGS sequence"/>
</dbReference>
<proteinExistence type="predicted"/>
<comment type="caution">
    <text evidence="2">The sequence shown here is derived from an EMBL/GenBank/DDBJ whole genome shotgun (WGS) entry which is preliminary data.</text>
</comment>
<name>A0A6A3C1Y3_HIBSY</name>